<evidence type="ECO:0000259" key="2">
    <source>
        <dbReference type="Pfam" id="PF14033"/>
    </source>
</evidence>
<dbReference type="PANTHER" id="PTHR33119:SF1">
    <property type="entry name" value="FE2OG DIOXYGENASE DOMAIN-CONTAINING PROTEIN"/>
    <property type="match status" value="1"/>
</dbReference>
<dbReference type="AlphaFoldDB" id="A0A167TNH0"/>
<gene>
    <name evidence="3" type="ORF">ISF_05819</name>
</gene>
<dbReference type="Proteomes" id="UP000076744">
    <property type="component" value="Unassembled WGS sequence"/>
</dbReference>
<name>A0A167TNH0_CORFA</name>
<dbReference type="EMBL" id="AZHB01000014">
    <property type="protein sequence ID" value="OAA60780.1"/>
    <property type="molecule type" value="Genomic_DNA"/>
</dbReference>
<dbReference type="STRING" id="1081104.A0A167TNH0"/>
<dbReference type="Pfam" id="PF14033">
    <property type="entry name" value="DUF4246"/>
    <property type="match status" value="1"/>
</dbReference>
<feature type="region of interest" description="Disordered" evidence="1">
    <location>
        <begin position="214"/>
        <end position="233"/>
    </location>
</feature>
<dbReference type="OrthoDB" id="4866493at2759"/>
<dbReference type="GeneID" id="30022111"/>
<organism evidence="3 4">
    <name type="scientific">Cordyceps fumosorosea (strain ARSEF 2679)</name>
    <name type="common">Isaria fumosorosea</name>
    <dbReference type="NCBI Taxonomy" id="1081104"/>
    <lineage>
        <taxon>Eukaryota</taxon>
        <taxon>Fungi</taxon>
        <taxon>Dikarya</taxon>
        <taxon>Ascomycota</taxon>
        <taxon>Pezizomycotina</taxon>
        <taxon>Sordariomycetes</taxon>
        <taxon>Hypocreomycetidae</taxon>
        <taxon>Hypocreales</taxon>
        <taxon>Cordycipitaceae</taxon>
        <taxon>Cordyceps</taxon>
    </lineage>
</organism>
<sequence length="379" mass="40932">MTVGAICPRSNWGPDRLSNGDPSYYSGRSQWLATDVKFSNKDNSVFLISPINNLHAARHKPLYAALEYLISDLIDDWNGVLLYKALARGVSRVKPQLYRCSACSEGAPGMCSCPVNFRESLAWANDRQNNVASDTWHESRWNPILALDGRFASSRRIYDEISLRDGFKERGLQIYVEIVSIELDADGSISADSVHHLCWDLNDPIDGGDARERVSTLAGETESDAGDSEEDDIADFESPMTIAESSGSEGSADEEGEPTGRTGVGGSALNRIRYGPENGTGQGTVGSSVDGIGVGDGNGSQEVHDAAGAAAVLQAENAGEESEEGEDYVDAVYCFTTAGALEAEVVEHPWQGESEQELESLYDDAMSRADEMEPDRVTQ</sequence>
<keyword evidence="4" id="KW-1185">Reference proteome</keyword>
<comment type="caution">
    <text evidence="3">The sequence shown here is derived from an EMBL/GenBank/DDBJ whole genome shotgun (WGS) entry which is preliminary data.</text>
</comment>
<evidence type="ECO:0000313" key="3">
    <source>
        <dbReference type="EMBL" id="OAA60780.1"/>
    </source>
</evidence>
<feature type="compositionally biased region" description="Acidic residues" evidence="1">
    <location>
        <begin position="221"/>
        <end position="233"/>
    </location>
</feature>
<dbReference type="InterPro" id="IPR049192">
    <property type="entry name" value="DUF4246_C"/>
</dbReference>
<protein>
    <recommendedName>
        <fullName evidence="2">DUF4246 domain-containing protein</fullName>
    </recommendedName>
</protein>
<accession>A0A167TNH0</accession>
<dbReference type="InterPro" id="IPR025340">
    <property type="entry name" value="DUF4246"/>
</dbReference>
<dbReference type="PANTHER" id="PTHR33119">
    <property type="entry name" value="IFI3P"/>
    <property type="match status" value="1"/>
</dbReference>
<proteinExistence type="predicted"/>
<feature type="domain" description="DUF4246" evidence="2">
    <location>
        <begin position="23"/>
        <end position="191"/>
    </location>
</feature>
<dbReference type="RefSeq" id="XP_018703451.1">
    <property type="nucleotide sequence ID" value="XM_018849424.1"/>
</dbReference>
<evidence type="ECO:0000256" key="1">
    <source>
        <dbReference type="SAM" id="MobiDB-lite"/>
    </source>
</evidence>
<feature type="region of interest" description="Disordered" evidence="1">
    <location>
        <begin position="242"/>
        <end position="304"/>
    </location>
</feature>
<reference evidence="3 4" key="1">
    <citation type="journal article" date="2016" name="Genome Biol. Evol.">
        <title>Divergent and convergent evolution of fungal pathogenicity.</title>
        <authorList>
            <person name="Shang Y."/>
            <person name="Xiao G."/>
            <person name="Zheng P."/>
            <person name="Cen K."/>
            <person name="Zhan S."/>
            <person name="Wang C."/>
        </authorList>
    </citation>
    <scope>NUCLEOTIDE SEQUENCE [LARGE SCALE GENOMIC DNA]</scope>
    <source>
        <strain evidence="3 4">ARSEF 2679</strain>
    </source>
</reference>
<evidence type="ECO:0000313" key="4">
    <source>
        <dbReference type="Proteomes" id="UP000076744"/>
    </source>
</evidence>